<organism evidence="1 2">
    <name type="scientific">Agrocybe pediades</name>
    <dbReference type="NCBI Taxonomy" id="84607"/>
    <lineage>
        <taxon>Eukaryota</taxon>
        <taxon>Fungi</taxon>
        <taxon>Dikarya</taxon>
        <taxon>Basidiomycota</taxon>
        <taxon>Agaricomycotina</taxon>
        <taxon>Agaricomycetes</taxon>
        <taxon>Agaricomycetidae</taxon>
        <taxon>Agaricales</taxon>
        <taxon>Agaricineae</taxon>
        <taxon>Strophariaceae</taxon>
        <taxon>Agrocybe</taxon>
    </lineage>
</organism>
<dbReference type="Gene3D" id="2.30.110.10">
    <property type="entry name" value="Electron Transport, Fmn-binding Protein, Chain A"/>
    <property type="match status" value="1"/>
</dbReference>
<evidence type="ECO:0008006" key="3">
    <source>
        <dbReference type="Google" id="ProtNLM"/>
    </source>
</evidence>
<reference evidence="1 2" key="1">
    <citation type="submission" date="2019-12" db="EMBL/GenBank/DDBJ databases">
        <authorList>
            <person name="Floudas D."/>
            <person name="Bentzer J."/>
            <person name="Ahren D."/>
            <person name="Johansson T."/>
            <person name="Persson P."/>
            <person name="Tunlid A."/>
        </authorList>
    </citation>
    <scope>NUCLEOTIDE SEQUENCE [LARGE SCALE GENOMIC DNA]</scope>
    <source>
        <strain evidence="1 2">CBS 102.39</strain>
    </source>
</reference>
<dbReference type="EMBL" id="JAACJL010000030">
    <property type="protein sequence ID" value="KAF4617812.1"/>
    <property type="molecule type" value="Genomic_DNA"/>
</dbReference>
<gene>
    <name evidence="1" type="ORF">D9613_006396</name>
</gene>
<comment type="caution">
    <text evidence="1">The sequence shown here is derived from an EMBL/GenBank/DDBJ whole genome shotgun (WGS) entry which is preliminary data.</text>
</comment>
<keyword evidence="2" id="KW-1185">Reference proteome</keyword>
<sequence length="180" mass="20136">MTAEERLPDDVIQFILNANSSILGTVYEASEYFGAPFPFRGKPSRWKPGFLRVKPSDGRTIVLPDYSGDRTMTSLRNIEVTPLAPLSIISFDSGDILYITGRAKNIHGDEARVIMPLQNLLAEIYVMGYTFVRDAFPARKAPGVSPQPSLAHDPPLRCLAKEVPTQFFFFFPAKCKRQPN</sequence>
<dbReference type="InterPro" id="IPR012349">
    <property type="entry name" value="Split_barrel_FMN-bd"/>
</dbReference>
<evidence type="ECO:0000313" key="1">
    <source>
        <dbReference type="EMBL" id="KAF4617812.1"/>
    </source>
</evidence>
<dbReference type="PANTHER" id="PTHR42815:SF2">
    <property type="entry name" value="FAD-BINDING, PUTATIVE (AFU_ORTHOLOGUE AFUA_6G07600)-RELATED"/>
    <property type="match status" value="1"/>
</dbReference>
<evidence type="ECO:0000313" key="2">
    <source>
        <dbReference type="Proteomes" id="UP000521872"/>
    </source>
</evidence>
<dbReference type="AlphaFoldDB" id="A0A8H4QWX3"/>
<protein>
    <recommendedName>
        <fullName evidence="3">Pyridoxamine 5'-phosphate oxidase putative domain-containing protein</fullName>
    </recommendedName>
</protein>
<accession>A0A8H4QWX3</accession>
<dbReference type="PANTHER" id="PTHR42815">
    <property type="entry name" value="FAD-BINDING, PUTATIVE (AFU_ORTHOLOGUE AFUA_6G07600)-RELATED"/>
    <property type="match status" value="1"/>
</dbReference>
<name>A0A8H4QWX3_9AGAR</name>
<dbReference type="Proteomes" id="UP000521872">
    <property type="component" value="Unassembled WGS sequence"/>
</dbReference>
<proteinExistence type="predicted"/>